<sequence>MRTTTEERKQYAKELKNVIWELGKSFHTKNKVSPNRLYAGSNVVALMQYFDESGKVIEGVKADTVFGWKVIEVAEPDYLAVGLVSEQN</sequence>
<evidence type="ECO:0000313" key="1">
    <source>
        <dbReference type="EMBL" id="ALA13221.1"/>
    </source>
</evidence>
<dbReference type="OrthoDB" id="33236at10239"/>
<organism evidence="1 2">
    <name type="scientific">Bacillus phage TsarBomba</name>
    <dbReference type="NCBI Taxonomy" id="1690456"/>
    <lineage>
        <taxon>Viruses</taxon>
        <taxon>Duplodnaviria</taxon>
        <taxon>Heunggongvirae</taxon>
        <taxon>Uroviricota</taxon>
        <taxon>Caudoviricetes</taxon>
        <taxon>Herelleviridae</taxon>
        <taxon>Bastillevirinae</taxon>
        <taxon>Tsarbombavirus</taxon>
        <taxon>Tsarbombavirus tsarbomba</taxon>
    </lineage>
</organism>
<protein>
    <submittedName>
        <fullName evidence="1">Uncharacterized protein</fullName>
    </submittedName>
</protein>
<gene>
    <name evidence="1" type="ORF">TSARBOMBA_188</name>
</gene>
<dbReference type="RefSeq" id="YP_009207003.1">
    <property type="nucleotide sequence ID" value="NC_028890.1"/>
</dbReference>
<accession>A0A0K2D0U2</accession>
<dbReference type="GeneID" id="26633451"/>
<proteinExistence type="predicted"/>
<keyword evidence="2" id="KW-1185">Reference proteome</keyword>
<name>A0A0K2D0U2_9CAUD</name>
<reference evidence="1 2" key="1">
    <citation type="journal article" date="2015" name="Genome Announc.">
        <title>Complete Genome Sequence of Bacillus cereus Group Phage TsarBomba.</title>
        <authorList>
            <person name="Erill I."/>
            <person name="Caruso S.M."/>
        </authorList>
    </citation>
    <scope>NUCLEOTIDE SEQUENCE [LARGE SCALE GENOMIC DNA]</scope>
</reference>
<dbReference type="KEGG" id="vg:26633451"/>
<dbReference type="EMBL" id="KT224359">
    <property type="protein sequence ID" value="ALA13221.1"/>
    <property type="molecule type" value="Genomic_DNA"/>
</dbReference>
<evidence type="ECO:0000313" key="2">
    <source>
        <dbReference type="Proteomes" id="UP000204602"/>
    </source>
</evidence>
<dbReference type="Proteomes" id="UP000204602">
    <property type="component" value="Segment"/>
</dbReference>